<gene>
    <name evidence="3" type="ORF">CPEL01642_LOCUS8739</name>
</gene>
<accession>A0A7S0L8K1</accession>
<evidence type="ECO:0000259" key="2">
    <source>
        <dbReference type="Pfam" id="PF00079"/>
    </source>
</evidence>
<dbReference type="InterPro" id="IPR023796">
    <property type="entry name" value="Serpin_dom"/>
</dbReference>
<dbReference type="PANTHER" id="PTHR11461:SF211">
    <property type="entry name" value="GH10112P-RELATED"/>
    <property type="match status" value="1"/>
</dbReference>
<dbReference type="Gene3D" id="3.30.497.10">
    <property type="entry name" value="Antithrombin, subunit I, domain 2"/>
    <property type="match status" value="1"/>
</dbReference>
<name>A0A7S0L8K1_9EUKA</name>
<dbReference type="InterPro" id="IPR036186">
    <property type="entry name" value="Serpin_sf"/>
</dbReference>
<dbReference type="GO" id="GO:0004867">
    <property type="term" value="F:serine-type endopeptidase inhibitor activity"/>
    <property type="evidence" value="ECO:0007669"/>
    <property type="project" value="InterPro"/>
</dbReference>
<evidence type="ECO:0000313" key="3">
    <source>
        <dbReference type="EMBL" id="CAD8605404.1"/>
    </source>
</evidence>
<feature type="domain" description="Serpin" evidence="2">
    <location>
        <begin position="15"/>
        <end position="150"/>
    </location>
</feature>
<proteinExistence type="inferred from homology"/>
<dbReference type="PANTHER" id="PTHR11461">
    <property type="entry name" value="SERINE PROTEASE INHIBITOR, SERPIN"/>
    <property type="match status" value="1"/>
</dbReference>
<dbReference type="AlphaFoldDB" id="A0A7S0L8K1"/>
<sequence>MASLANKLAASLPPGTFFSPASVELALALVAAGGAGETLAELQSVLCWPIGANWQQDLAQLFAPLHAAAASAEPVLAVANRVYAKVAVNAQYASAVQSVFQEGIEQLASAEQINGFVSKATRGMIQEIVADKLVNDSVLIAVNAMYFKGRHSPDAFNSCTRTGMIQRERRE</sequence>
<protein>
    <recommendedName>
        <fullName evidence="2">Serpin domain-containing protein</fullName>
    </recommendedName>
</protein>
<dbReference type="EMBL" id="HBEY01018122">
    <property type="protein sequence ID" value="CAD8605404.1"/>
    <property type="molecule type" value="Transcribed_RNA"/>
</dbReference>
<evidence type="ECO:0000256" key="1">
    <source>
        <dbReference type="ARBA" id="ARBA00009500"/>
    </source>
</evidence>
<reference evidence="3" key="1">
    <citation type="submission" date="2021-01" db="EMBL/GenBank/DDBJ databases">
        <authorList>
            <person name="Corre E."/>
            <person name="Pelletier E."/>
            <person name="Niang G."/>
            <person name="Scheremetjew M."/>
            <person name="Finn R."/>
            <person name="Kale V."/>
            <person name="Holt S."/>
            <person name="Cochrane G."/>
            <person name="Meng A."/>
            <person name="Brown T."/>
            <person name="Cohen L."/>
        </authorList>
    </citation>
    <scope>NUCLEOTIDE SEQUENCE</scope>
    <source>
        <strain evidence="3">PLY182g</strain>
    </source>
</reference>
<comment type="similarity">
    <text evidence="1">Belongs to the serpin family.</text>
</comment>
<dbReference type="InterPro" id="IPR000215">
    <property type="entry name" value="Serpin_fam"/>
</dbReference>
<dbReference type="InterPro" id="IPR042178">
    <property type="entry name" value="Serpin_sf_1"/>
</dbReference>
<dbReference type="SUPFAM" id="SSF56574">
    <property type="entry name" value="Serpins"/>
    <property type="match status" value="1"/>
</dbReference>
<dbReference type="GO" id="GO:0005615">
    <property type="term" value="C:extracellular space"/>
    <property type="evidence" value="ECO:0007669"/>
    <property type="project" value="InterPro"/>
</dbReference>
<dbReference type="Pfam" id="PF00079">
    <property type="entry name" value="Serpin"/>
    <property type="match status" value="1"/>
</dbReference>
<organism evidence="3">
    <name type="scientific">Coccolithus braarudii</name>
    <dbReference type="NCBI Taxonomy" id="221442"/>
    <lineage>
        <taxon>Eukaryota</taxon>
        <taxon>Haptista</taxon>
        <taxon>Haptophyta</taxon>
        <taxon>Prymnesiophyceae</taxon>
        <taxon>Coccolithales</taxon>
        <taxon>Coccolithaceae</taxon>
        <taxon>Coccolithus</taxon>
    </lineage>
</organism>